<keyword evidence="4 8" id="KW-0479">Metal-binding</keyword>
<keyword evidence="3 8" id="KW-0949">S-adenosyl-L-methionine</keyword>
<evidence type="ECO:0000256" key="1">
    <source>
        <dbReference type="ARBA" id="ARBA00022485"/>
    </source>
</evidence>
<evidence type="ECO:0000256" key="4">
    <source>
        <dbReference type="ARBA" id="ARBA00022723"/>
    </source>
</evidence>
<dbReference type="PANTHER" id="PTHR13932:SF6">
    <property type="entry name" value="OXYGEN-INDEPENDENT COPROPORPHYRINOGEN III OXIDASE"/>
    <property type="match status" value="1"/>
</dbReference>
<feature type="binding site" evidence="9">
    <location>
        <position position="205"/>
    </location>
    <ligand>
        <name>S-adenosyl-L-methionine</name>
        <dbReference type="ChEBI" id="CHEBI:59789"/>
        <label>2</label>
    </ligand>
</feature>
<dbReference type="PANTHER" id="PTHR13932">
    <property type="entry name" value="COPROPORPHYRINIGEN III OXIDASE"/>
    <property type="match status" value="1"/>
</dbReference>
<evidence type="ECO:0000256" key="7">
    <source>
        <dbReference type="ARBA" id="ARBA00023014"/>
    </source>
</evidence>
<comment type="cofactor">
    <cofactor evidence="8">
        <name>[4Fe-4S] cluster</name>
        <dbReference type="ChEBI" id="CHEBI:49883"/>
    </cofactor>
    <text evidence="8">Binds 1 [4Fe-4S] cluster. The cluster is coordinated with 3 cysteines and an exchangeable S-adenosyl-L-methionine.</text>
</comment>
<dbReference type="Proteomes" id="UP000198784">
    <property type="component" value="Unassembled WGS sequence"/>
</dbReference>
<keyword evidence="7 8" id="KW-0411">Iron-sulfur</keyword>
<evidence type="ECO:0000313" key="11">
    <source>
        <dbReference type="EMBL" id="SFO80338.1"/>
    </source>
</evidence>
<dbReference type="SUPFAM" id="SSF102114">
    <property type="entry name" value="Radical SAM enzymes"/>
    <property type="match status" value="1"/>
</dbReference>
<dbReference type="GO" id="GO:0046872">
    <property type="term" value="F:metal ion binding"/>
    <property type="evidence" value="ECO:0007669"/>
    <property type="project" value="UniProtKB-KW"/>
</dbReference>
<dbReference type="InterPro" id="IPR004558">
    <property type="entry name" value="Coprogen_oxidase_HemN"/>
</dbReference>
<dbReference type="InterPro" id="IPR058240">
    <property type="entry name" value="rSAM_sf"/>
</dbReference>
<dbReference type="RefSeq" id="WP_090496601.1">
    <property type="nucleotide sequence ID" value="NZ_FOWX01000001.1"/>
</dbReference>
<evidence type="ECO:0000256" key="5">
    <source>
        <dbReference type="ARBA" id="ARBA00023002"/>
    </source>
</evidence>
<dbReference type="STRING" id="289003.SAMN05216190_10139"/>
<dbReference type="UniPathway" id="UPA00251">
    <property type="reaction ID" value="UER00323"/>
</dbReference>
<accession>A0A1I5K5U7</accession>
<evidence type="ECO:0000256" key="6">
    <source>
        <dbReference type="ARBA" id="ARBA00023004"/>
    </source>
</evidence>
<dbReference type="Gene3D" id="1.10.10.920">
    <property type="match status" value="1"/>
</dbReference>
<dbReference type="Pfam" id="PF06969">
    <property type="entry name" value="HemN_C"/>
    <property type="match status" value="1"/>
</dbReference>
<evidence type="ECO:0000313" key="12">
    <source>
        <dbReference type="Proteomes" id="UP000198784"/>
    </source>
</evidence>
<evidence type="ECO:0000259" key="10">
    <source>
        <dbReference type="Pfam" id="PF06969"/>
    </source>
</evidence>
<sequence length="452" mass="50905">MLESISWDGKLFNRYAHGYPGHSYYPEAAVFHRGIGSLDLLRALRNSRQAQRPLSLALQLPINRVFSQQRESCSPGAFIAYLECLEREIDRIGCHLGAQQRVKQFHLAGGSTPSADQLHKLMSHLRKRFSFLDYDEGDYSVDIQLPHSDWTTMGRLRELGFNHISISVPDIAAVTGGALAWQDPRHIRSLIDAARTLSYRAVNIDIGYGRSWQTRESFARKVAAIIELQPNRVTVFDYAEPPQRYRPLGRFAARSLSDQQDKLAMQRLCVEQLGRAGYRYLGMGLFALADDDLVIAQENASLQRNCQGFSRHADCDHIGLGVAAISQIDGLYVQNSRDLQAYQAQLDMGQLASWRGLRCGPDDRLRAEVIERLTCDFGLDIRRIEARFGLVFREYFADAWPALEQMQRDGLISLDEASIAISPAGRLLVHSVCRLFDRYNGVSRAQSVSLAG</sequence>
<dbReference type="EC" id="1.3.98.3" evidence="8"/>
<keyword evidence="2 8" id="KW-0963">Cytoplasm</keyword>
<dbReference type="EMBL" id="FOWX01000001">
    <property type="protein sequence ID" value="SFO80338.1"/>
    <property type="molecule type" value="Genomic_DNA"/>
</dbReference>
<dbReference type="GO" id="GO:0051539">
    <property type="term" value="F:4 iron, 4 sulfur cluster binding"/>
    <property type="evidence" value="ECO:0007669"/>
    <property type="project" value="UniProtKB-KW"/>
</dbReference>
<dbReference type="GO" id="GO:0005737">
    <property type="term" value="C:cytoplasm"/>
    <property type="evidence" value="ECO:0007669"/>
    <property type="project" value="UniProtKB-SubCell"/>
</dbReference>
<evidence type="ECO:0000256" key="2">
    <source>
        <dbReference type="ARBA" id="ARBA00022490"/>
    </source>
</evidence>
<reference evidence="12" key="1">
    <citation type="submission" date="2016-10" db="EMBL/GenBank/DDBJ databases">
        <authorList>
            <person name="Varghese N."/>
            <person name="Submissions S."/>
        </authorList>
    </citation>
    <scope>NUCLEOTIDE SEQUENCE [LARGE SCALE GENOMIC DNA]</scope>
    <source>
        <strain evidence="12">DSM 17834</strain>
    </source>
</reference>
<comment type="subcellular location">
    <subcellularLocation>
        <location evidence="8">Cytoplasm</location>
    </subcellularLocation>
</comment>
<dbReference type="GO" id="GO:0051989">
    <property type="term" value="F:coproporphyrinogen dehydrogenase activity"/>
    <property type="evidence" value="ECO:0007669"/>
    <property type="project" value="UniProtKB-EC"/>
</dbReference>
<feature type="domain" description="HemN C-terminal" evidence="10">
    <location>
        <begin position="361"/>
        <end position="428"/>
    </location>
</feature>
<comment type="pathway">
    <text evidence="8">Porphyrin-containing compound metabolism; protoporphyrin-IX biosynthesis; protoporphyrinogen-IX from coproporphyrinogen-III (AdoMet route): step 1/1.</text>
</comment>
<dbReference type="OrthoDB" id="6937424at2"/>
<feature type="binding site" evidence="9">
    <location>
        <position position="325"/>
    </location>
    <ligand>
        <name>S-adenosyl-L-methionine</name>
        <dbReference type="ChEBI" id="CHEBI:59789"/>
        <label>1</label>
    </ligand>
</feature>
<feature type="binding site" evidence="9">
    <location>
        <position position="239"/>
    </location>
    <ligand>
        <name>S-adenosyl-L-methionine</name>
        <dbReference type="ChEBI" id="CHEBI:59789"/>
        <label>2</label>
    </ligand>
</feature>
<dbReference type="GO" id="GO:0004109">
    <property type="term" value="F:coproporphyrinogen oxidase activity"/>
    <property type="evidence" value="ECO:0007669"/>
    <property type="project" value="InterPro"/>
</dbReference>
<dbReference type="AlphaFoldDB" id="A0A1I5K5U7"/>
<evidence type="ECO:0000256" key="8">
    <source>
        <dbReference type="PIRNR" id="PIRNR000167"/>
    </source>
</evidence>
<proteinExistence type="inferred from homology"/>
<evidence type="ECO:0000256" key="9">
    <source>
        <dbReference type="PIRSR" id="PIRSR000167-1"/>
    </source>
</evidence>
<dbReference type="InterPro" id="IPR010723">
    <property type="entry name" value="HemN_C"/>
</dbReference>
<comment type="similarity">
    <text evidence="8">Belongs to the anaerobic coproporphyrinogen-III oxidase family.</text>
</comment>
<dbReference type="GO" id="GO:0006782">
    <property type="term" value="P:protoporphyrinogen IX biosynthetic process"/>
    <property type="evidence" value="ECO:0007669"/>
    <property type="project" value="UniProtKB-UniPathway"/>
</dbReference>
<keyword evidence="6 8" id="KW-0408">Iron</keyword>
<protein>
    <recommendedName>
        <fullName evidence="8">Coproporphyrinogen-III oxidase</fullName>
        <ecNumber evidence="8">1.3.98.3</ecNumber>
    </recommendedName>
</protein>
<dbReference type="InterPro" id="IPR034505">
    <property type="entry name" value="Coproporphyrinogen-III_oxidase"/>
</dbReference>
<gene>
    <name evidence="11" type="ORF">SAMN05216190_10139</name>
</gene>
<keyword evidence="1 8" id="KW-0004">4Fe-4S</keyword>
<comment type="catalytic activity">
    <reaction evidence="8">
        <text>coproporphyrinogen III + 2 S-adenosyl-L-methionine = protoporphyrinogen IX + 2 5'-deoxyadenosine + 2 L-methionine + 2 CO2</text>
        <dbReference type="Rhea" id="RHEA:15425"/>
        <dbReference type="ChEBI" id="CHEBI:16526"/>
        <dbReference type="ChEBI" id="CHEBI:17319"/>
        <dbReference type="ChEBI" id="CHEBI:57307"/>
        <dbReference type="ChEBI" id="CHEBI:57309"/>
        <dbReference type="ChEBI" id="CHEBI:57844"/>
        <dbReference type="ChEBI" id="CHEBI:59789"/>
        <dbReference type="EC" id="1.3.98.3"/>
    </reaction>
</comment>
<name>A0A1I5K5U7_9PSED</name>
<keyword evidence="12" id="KW-1185">Reference proteome</keyword>
<organism evidence="11 12">
    <name type="scientific">Pseudomonas borbori</name>
    <dbReference type="NCBI Taxonomy" id="289003"/>
    <lineage>
        <taxon>Bacteria</taxon>
        <taxon>Pseudomonadati</taxon>
        <taxon>Pseudomonadota</taxon>
        <taxon>Gammaproteobacteria</taxon>
        <taxon>Pseudomonadales</taxon>
        <taxon>Pseudomonadaceae</taxon>
        <taxon>Pseudomonas</taxon>
    </lineage>
</organism>
<dbReference type="PIRSF" id="PIRSF000167">
    <property type="entry name" value="HemN"/>
    <property type="match status" value="1"/>
</dbReference>
<feature type="binding site" evidence="9">
    <location>
        <position position="110"/>
    </location>
    <ligand>
        <name>S-adenosyl-L-methionine</name>
        <dbReference type="ChEBI" id="CHEBI:59789"/>
        <label>1</label>
    </ligand>
</feature>
<keyword evidence="8" id="KW-0627">Porphyrin biosynthesis</keyword>
<keyword evidence="5 8" id="KW-0560">Oxidoreductase</keyword>
<evidence type="ECO:0000256" key="3">
    <source>
        <dbReference type="ARBA" id="ARBA00022691"/>
    </source>
</evidence>